<dbReference type="Gene3D" id="3.40.50.720">
    <property type="entry name" value="NAD(P)-binding Rossmann-like Domain"/>
    <property type="match status" value="1"/>
</dbReference>
<dbReference type="SUPFAM" id="SSF51735">
    <property type="entry name" value="NAD(P)-binding Rossmann-fold domains"/>
    <property type="match status" value="1"/>
</dbReference>
<evidence type="ECO:0000256" key="2">
    <source>
        <dbReference type="ARBA" id="ARBA00022723"/>
    </source>
</evidence>
<keyword evidence="8" id="KW-1185">Reference proteome</keyword>
<dbReference type="InterPro" id="IPR036291">
    <property type="entry name" value="NAD(P)-bd_dom_sf"/>
</dbReference>
<dbReference type="GO" id="GO:0008270">
    <property type="term" value="F:zinc ion binding"/>
    <property type="evidence" value="ECO:0007669"/>
    <property type="project" value="InterPro"/>
</dbReference>
<dbReference type="Gene3D" id="3.90.180.10">
    <property type="entry name" value="Medium-chain alcohol dehydrogenases, catalytic domain"/>
    <property type="match status" value="1"/>
</dbReference>
<evidence type="ECO:0000256" key="1">
    <source>
        <dbReference type="ARBA" id="ARBA00001947"/>
    </source>
</evidence>
<evidence type="ECO:0000256" key="4">
    <source>
        <dbReference type="ARBA" id="ARBA00023002"/>
    </source>
</evidence>
<dbReference type="RefSeq" id="WP_158062231.1">
    <property type="nucleotide sequence ID" value="NZ_CP044427.1"/>
</dbReference>
<name>A0A5J6V837_9MICO</name>
<dbReference type="PROSITE" id="PS00059">
    <property type="entry name" value="ADH_ZINC"/>
    <property type="match status" value="1"/>
</dbReference>
<dbReference type="PANTHER" id="PTHR43401">
    <property type="entry name" value="L-THREONINE 3-DEHYDROGENASE"/>
    <property type="match status" value="1"/>
</dbReference>
<comment type="similarity">
    <text evidence="5">Belongs to the zinc-containing alcohol dehydrogenase family.</text>
</comment>
<reference evidence="7 8" key="1">
    <citation type="submission" date="2019-09" db="EMBL/GenBank/DDBJ databases">
        <title>Serinicoccus pratensis sp. nov., isolated from meadow soil.</title>
        <authorList>
            <person name="Zhang W."/>
        </authorList>
    </citation>
    <scope>NUCLEOTIDE SEQUENCE [LARGE SCALE GENOMIC DNA]</scope>
    <source>
        <strain evidence="7 8">W204</strain>
    </source>
</reference>
<dbReference type="InterPro" id="IPR011032">
    <property type="entry name" value="GroES-like_sf"/>
</dbReference>
<accession>A0A5J6V837</accession>
<dbReference type="InterPro" id="IPR013149">
    <property type="entry name" value="ADH-like_C"/>
</dbReference>
<feature type="domain" description="Enoyl reductase (ER)" evidence="6">
    <location>
        <begin position="13"/>
        <end position="334"/>
    </location>
</feature>
<dbReference type="GO" id="GO:0016491">
    <property type="term" value="F:oxidoreductase activity"/>
    <property type="evidence" value="ECO:0007669"/>
    <property type="project" value="UniProtKB-KW"/>
</dbReference>
<evidence type="ECO:0000256" key="5">
    <source>
        <dbReference type="RuleBase" id="RU361277"/>
    </source>
</evidence>
<dbReference type="InterPro" id="IPR013154">
    <property type="entry name" value="ADH-like_N"/>
</dbReference>
<dbReference type="Pfam" id="PF08240">
    <property type="entry name" value="ADH_N"/>
    <property type="match status" value="1"/>
</dbReference>
<organism evidence="7 8">
    <name type="scientific">Ornithinimicrobium pratense</name>
    <dbReference type="NCBI Taxonomy" id="2593973"/>
    <lineage>
        <taxon>Bacteria</taxon>
        <taxon>Bacillati</taxon>
        <taxon>Actinomycetota</taxon>
        <taxon>Actinomycetes</taxon>
        <taxon>Micrococcales</taxon>
        <taxon>Ornithinimicrobiaceae</taxon>
        <taxon>Ornithinimicrobium</taxon>
    </lineage>
</organism>
<comment type="cofactor">
    <cofactor evidence="1 5">
        <name>Zn(2+)</name>
        <dbReference type="ChEBI" id="CHEBI:29105"/>
    </cofactor>
</comment>
<dbReference type="SUPFAM" id="SSF50129">
    <property type="entry name" value="GroES-like"/>
    <property type="match status" value="1"/>
</dbReference>
<proteinExistence type="inferred from homology"/>
<dbReference type="Proteomes" id="UP000326546">
    <property type="component" value="Chromosome"/>
</dbReference>
<dbReference type="EMBL" id="CP044427">
    <property type="protein sequence ID" value="QFG69737.1"/>
    <property type="molecule type" value="Genomic_DNA"/>
</dbReference>
<dbReference type="InterPro" id="IPR020843">
    <property type="entry name" value="ER"/>
</dbReference>
<evidence type="ECO:0000259" key="6">
    <source>
        <dbReference type="SMART" id="SM00829"/>
    </source>
</evidence>
<dbReference type="Pfam" id="PF00107">
    <property type="entry name" value="ADH_zinc_N"/>
    <property type="match status" value="1"/>
</dbReference>
<dbReference type="OrthoDB" id="9797931at2"/>
<dbReference type="PANTHER" id="PTHR43401:SF2">
    <property type="entry name" value="L-THREONINE 3-DEHYDROGENASE"/>
    <property type="match status" value="1"/>
</dbReference>
<gene>
    <name evidence="7" type="ORF">FY030_14435</name>
</gene>
<dbReference type="InterPro" id="IPR050129">
    <property type="entry name" value="Zn_alcohol_dh"/>
</dbReference>
<protein>
    <submittedName>
        <fullName evidence="7">Alcohol dehydrogenase catalytic domain-containing protein</fullName>
    </submittedName>
</protein>
<evidence type="ECO:0000313" key="7">
    <source>
        <dbReference type="EMBL" id="QFG69737.1"/>
    </source>
</evidence>
<dbReference type="AlphaFoldDB" id="A0A5J6V837"/>
<evidence type="ECO:0000256" key="3">
    <source>
        <dbReference type="ARBA" id="ARBA00022833"/>
    </source>
</evidence>
<evidence type="ECO:0000313" key="8">
    <source>
        <dbReference type="Proteomes" id="UP000326546"/>
    </source>
</evidence>
<sequence length="347" mass="35746">MSRNSRRVTFHGGAEVSLATEPVAAPGPGEVRVASTLVGLCGSDLHAVQGDHPFMNLPYSPGHEVVGTVDAVGEGVSDLAVGDRVVVEPNLTCGTCANCLAGNYNICETLAVFGCQTPGGMSDYFLIDASRLHLIPADLPDAYAALIEPLATPAHAVTKAGVGEEAKVAVLGAGTIGVLVALVAKARGARQVVITDTDPVKRERALRLGIDAALSPAEFSQQIAEAQDFDVAFDCVTNVPSAAQAVGAVRKGGTVVVVGVPAESILFPLHLVQDRELRILGTLMYTKADYEWAMSYLADQPAGLDELITSYYGLEEAGAALAAALSGNEGKVVVTPGIEATAKASSP</sequence>
<dbReference type="InterPro" id="IPR002328">
    <property type="entry name" value="ADH_Zn_CS"/>
</dbReference>
<dbReference type="KEGG" id="serw:FY030_14435"/>
<keyword evidence="2 5" id="KW-0479">Metal-binding</keyword>
<keyword evidence="4" id="KW-0560">Oxidoreductase</keyword>
<dbReference type="SMART" id="SM00829">
    <property type="entry name" value="PKS_ER"/>
    <property type="match status" value="1"/>
</dbReference>
<keyword evidence="3 5" id="KW-0862">Zinc</keyword>